<organism evidence="1 2">
    <name type="scientific">Phytophthora oleae</name>
    <dbReference type="NCBI Taxonomy" id="2107226"/>
    <lineage>
        <taxon>Eukaryota</taxon>
        <taxon>Sar</taxon>
        <taxon>Stramenopiles</taxon>
        <taxon>Oomycota</taxon>
        <taxon>Peronosporomycetes</taxon>
        <taxon>Peronosporales</taxon>
        <taxon>Peronosporaceae</taxon>
        <taxon>Phytophthora</taxon>
    </lineage>
</organism>
<dbReference type="AlphaFoldDB" id="A0ABD3G3Z1"/>
<evidence type="ECO:0000313" key="2">
    <source>
        <dbReference type="Proteomes" id="UP001632037"/>
    </source>
</evidence>
<proteinExistence type="predicted"/>
<reference evidence="1 2" key="1">
    <citation type="submission" date="2024-09" db="EMBL/GenBank/DDBJ databases">
        <title>Genome sequencing and assembly of Phytophthora oleae, isolate VK10A, causative agent of rot of olive drupes.</title>
        <authorList>
            <person name="Conti Taguali S."/>
            <person name="Riolo M."/>
            <person name="La Spada F."/>
            <person name="Cacciola S.O."/>
            <person name="Dionisio G."/>
        </authorList>
    </citation>
    <scope>NUCLEOTIDE SEQUENCE [LARGE SCALE GENOMIC DNA]</scope>
    <source>
        <strain evidence="1 2">VK10A</strain>
    </source>
</reference>
<accession>A0ABD3G3Z1</accession>
<gene>
    <name evidence="1" type="ORF">V7S43_001386</name>
</gene>
<evidence type="ECO:0000313" key="1">
    <source>
        <dbReference type="EMBL" id="KAL3673688.1"/>
    </source>
</evidence>
<name>A0ABD3G3Z1_9STRA</name>
<evidence type="ECO:0008006" key="3">
    <source>
        <dbReference type="Google" id="ProtNLM"/>
    </source>
</evidence>
<keyword evidence="2" id="KW-1185">Reference proteome</keyword>
<comment type="caution">
    <text evidence="1">The sequence shown here is derived from an EMBL/GenBank/DDBJ whole genome shotgun (WGS) entry which is preliminary data.</text>
</comment>
<protein>
    <recommendedName>
        <fullName evidence="3">Transposase</fullName>
    </recommendedName>
</protein>
<sequence>MASRKVTRAMYQKLSSRLAAHYQIALLPSFQTSEEVRRCTLEVATDATPAEDSIPVQEMKIGSSTARAMLAYDRDVNAARNIFHKHMGAARVERSHSFTGEAFVAESCPPAVLLLVDVTGPRVPDLLTVGRVGKLGRLLRRAQKMPLIDGKATIYS</sequence>
<dbReference type="Proteomes" id="UP001632037">
    <property type="component" value="Unassembled WGS sequence"/>
</dbReference>
<dbReference type="EMBL" id="JBIMZQ010000002">
    <property type="protein sequence ID" value="KAL3673688.1"/>
    <property type="molecule type" value="Genomic_DNA"/>
</dbReference>